<gene>
    <name evidence="1" type="ORF">CBF30_10820</name>
</gene>
<dbReference type="RefSeq" id="WP_126826628.1">
    <property type="nucleotide sequence ID" value="NZ_JBHLWU010000003.1"/>
</dbReference>
<protein>
    <submittedName>
        <fullName evidence="1">Uncharacterized protein</fullName>
    </submittedName>
</protein>
<name>A0A430AF43_9ENTE</name>
<accession>A0A430AF43</accession>
<sequence>MYPALAKANEGLQLLGGDPSTGKIGAGSWNGHGFNKVESDWQKRVNDEWNKEELEFKKNLMNEYGFSEEEASLIYKIYQNLMDEKGEKGKKLFWQLLASPVYNGFAWSYVSGSVNEEEIRKLLKSLGISDKEVSNFISMIQNQNGMSSSSALTVEDYYNSLNKPTAWKNLNQSERDRILNMWNRYNSKTDFSHLAAIIASYQNNSFFEDESGTIIGAIFGIEGLDENAGYIGDAVGTNGVAPSMGPDDYKADLDAVNIFNRLKNDDIINAINNYNHDISSGKTNRAEEFIKNIGNGDYGEGIVKLQGDYNTFINSPKYNKLSKEEQKVFASFILNLINGNNEMR</sequence>
<proteinExistence type="predicted"/>
<dbReference type="EMBL" id="NGJZ01000004">
    <property type="protein sequence ID" value="RSU06201.1"/>
    <property type="molecule type" value="Genomic_DNA"/>
</dbReference>
<keyword evidence="2" id="KW-1185">Reference proteome</keyword>
<dbReference type="OrthoDB" id="2218681at2"/>
<dbReference type="Proteomes" id="UP000288669">
    <property type="component" value="Unassembled WGS sequence"/>
</dbReference>
<dbReference type="AlphaFoldDB" id="A0A430AF43"/>
<evidence type="ECO:0000313" key="1">
    <source>
        <dbReference type="EMBL" id="RSU06201.1"/>
    </source>
</evidence>
<organism evidence="1 2">
    <name type="scientific">Vagococcus entomophilus</name>
    <dbReference type="NCBI Taxonomy" id="1160095"/>
    <lineage>
        <taxon>Bacteria</taxon>
        <taxon>Bacillati</taxon>
        <taxon>Bacillota</taxon>
        <taxon>Bacilli</taxon>
        <taxon>Lactobacillales</taxon>
        <taxon>Enterococcaceae</taxon>
        <taxon>Vagococcus</taxon>
    </lineage>
</organism>
<evidence type="ECO:0000313" key="2">
    <source>
        <dbReference type="Proteomes" id="UP000288669"/>
    </source>
</evidence>
<reference evidence="1 2" key="1">
    <citation type="submission" date="2017-05" db="EMBL/GenBank/DDBJ databases">
        <title>Vagococcus spp. assemblies.</title>
        <authorList>
            <person name="Gulvik C.A."/>
        </authorList>
    </citation>
    <scope>NUCLEOTIDE SEQUENCE [LARGE SCALE GENOMIC DNA]</scope>
    <source>
        <strain evidence="1 2">DSM 24756</strain>
    </source>
</reference>
<comment type="caution">
    <text evidence="1">The sequence shown here is derived from an EMBL/GenBank/DDBJ whole genome shotgun (WGS) entry which is preliminary data.</text>
</comment>